<keyword evidence="3" id="KW-1185">Reference proteome</keyword>
<comment type="caution">
    <text evidence="2">The sequence shown here is derived from an EMBL/GenBank/DDBJ whole genome shotgun (WGS) entry which is preliminary data.</text>
</comment>
<name>A0A1I3XYC2_9HYPH</name>
<evidence type="ECO:0000313" key="3">
    <source>
        <dbReference type="Proteomes" id="UP000199598"/>
    </source>
</evidence>
<evidence type="ECO:0000259" key="1">
    <source>
        <dbReference type="Pfam" id="PF00455"/>
    </source>
</evidence>
<sequence length="269" mass="29297">MINDLMVDVLANLVKRHRRISLTAAADILGMDFEELTSLAKVLSDREEFELFDNSICFLMPRDQDAYRVRLRSHYIEKYAIGRLATSFFKTGDHVVVESGSTMTILAQHLAQVQQIKVSTNSYAVASMMIGAETAADIHVIGGNLYTDGQGALGPIALDTVESLEADWGIICPVGLSTEGDLMYYVEEEAKFARAVMASCKRTMVLCNSSKIGVPSRFVANSCAQADMLIVDSGVEPSILDKLIAQGVKEVHVADVEAEASSEIVLLDI</sequence>
<dbReference type="SUPFAM" id="SSF100950">
    <property type="entry name" value="NagB/RpiA/CoA transferase-like"/>
    <property type="match status" value="1"/>
</dbReference>
<dbReference type="SMART" id="SM01134">
    <property type="entry name" value="DeoRC"/>
    <property type="match status" value="1"/>
</dbReference>
<dbReference type="EMBL" id="FOSK01000003">
    <property type="protein sequence ID" value="SFK24530.1"/>
    <property type="molecule type" value="Genomic_DNA"/>
</dbReference>
<dbReference type="InterPro" id="IPR037171">
    <property type="entry name" value="NagB/RpiA_transferase-like"/>
</dbReference>
<dbReference type="InterPro" id="IPR014036">
    <property type="entry name" value="DeoR-like_C"/>
</dbReference>
<reference evidence="2 3" key="1">
    <citation type="submission" date="2016-10" db="EMBL/GenBank/DDBJ databases">
        <authorList>
            <person name="Varghese N."/>
            <person name="Submissions S."/>
        </authorList>
    </citation>
    <scope>NUCLEOTIDE SEQUENCE [LARGE SCALE GENOMIC DNA]</scope>
    <source>
        <strain evidence="2 3">DSM 16392</strain>
    </source>
</reference>
<evidence type="ECO:0000313" key="2">
    <source>
        <dbReference type="EMBL" id="SFK24530.1"/>
    </source>
</evidence>
<gene>
    <name evidence="2" type="ORF">SAMN04488518_103228</name>
</gene>
<accession>A0A1I3XYC2</accession>
<dbReference type="InterPro" id="IPR050313">
    <property type="entry name" value="Carb_Metab_HTH_regulators"/>
</dbReference>
<dbReference type="RefSeq" id="WP_208860179.1">
    <property type="nucleotide sequence ID" value="NZ_FOSK01000003.1"/>
</dbReference>
<dbReference type="PANTHER" id="PTHR30363:SF44">
    <property type="entry name" value="AGA OPERON TRANSCRIPTIONAL REPRESSOR-RELATED"/>
    <property type="match status" value="1"/>
</dbReference>
<proteinExistence type="predicted"/>
<dbReference type="PANTHER" id="PTHR30363">
    <property type="entry name" value="HTH-TYPE TRANSCRIPTIONAL REGULATOR SRLR-RELATED"/>
    <property type="match status" value="1"/>
</dbReference>
<feature type="domain" description="DeoR-like transcriptional repressor C-terminal sensor" evidence="1">
    <location>
        <begin position="74"/>
        <end position="233"/>
    </location>
</feature>
<dbReference type="Pfam" id="PF00455">
    <property type="entry name" value="DeoRC"/>
    <property type="match status" value="1"/>
</dbReference>
<protein>
    <submittedName>
        <fullName evidence="2">Transcriptional regulator, DeoR family</fullName>
    </submittedName>
</protein>
<dbReference type="Proteomes" id="UP000199598">
    <property type="component" value="Unassembled WGS sequence"/>
</dbReference>
<organism evidence="2 3">
    <name type="scientific">Pseudovibrio ascidiaceicola</name>
    <dbReference type="NCBI Taxonomy" id="285279"/>
    <lineage>
        <taxon>Bacteria</taxon>
        <taxon>Pseudomonadati</taxon>
        <taxon>Pseudomonadota</taxon>
        <taxon>Alphaproteobacteria</taxon>
        <taxon>Hyphomicrobiales</taxon>
        <taxon>Stappiaceae</taxon>
        <taxon>Pseudovibrio</taxon>
    </lineage>
</organism>